<gene>
    <name evidence="1" type="ORF">BA92_08760</name>
    <name evidence="2" type="ORF">IE90_08820</name>
</gene>
<keyword evidence="4" id="KW-1185">Reference proteome</keyword>
<dbReference type="RefSeq" id="WP_041503425.1">
    <property type="nucleotide sequence ID" value="NZ_JPIT01000018.1"/>
</dbReference>
<dbReference type="InterPro" id="IPR027417">
    <property type="entry name" value="P-loop_NTPase"/>
</dbReference>
<proteinExistence type="predicted"/>
<accession>A0A0C3RDG9</accession>
<evidence type="ECO:0000313" key="4">
    <source>
        <dbReference type="Proteomes" id="UP000031980"/>
    </source>
</evidence>
<dbReference type="Pfam" id="PF13177">
    <property type="entry name" value="DNA_pol3_delta2"/>
    <property type="match status" value="1"/>
</dbReference>
<dbReference type="SUPFAM" id="SSF52540">
    <property type="entry name" value="P-loop containing nucleoside triphosphate hydrolases"/>
    <property type="match status" value="1"/>
</dbReference>
<evidence type="ECO:0000313" key="3">
    <source>
        <dbReference type="Proteomes" id="UP000031937"/>
    </source>
</evidence>
<name>A0A0C3RDG9_9PORP</name>
<reference evidence="1 4" key="1">
    <citation type="submission" date="2014-07" db="EMBL/GenBank/DDBJ databases">
        <title>Porphyromonadaceae bacterium OUH 308042 = ATCC BAA-2681 = DSM 28342 draft genome.</title>
        <authorList>
            <person name="Sydenham T.V."/>
            <person name="Hasman H."/>
            <person name="Justensen U.S."/>
        </authorList>
    </citation>
    <scope>NUCLEOTIDE SEQUENCE [LARGE SCALE GENOMIC DNA]</scope>
    <source>
        <strain evidence="1 4">OUH 308042</strain>
    </source>
</reference>
<comment type="caution">
    <text evidence="1">The sequence shown here is derived from an EMBL/GenBank/DDBJ whole genome shotgun (WGS) entry which is preliminary data.</text>
</comment>
<dbReference type="PANTHER" id="PTHR11669">
    <property type="entry name" value="REPLICATION FACTOR C / DNA POLYMERASE III GAMMA-TAU SUBUNIT"/>
    <property type="match status" value="1"/>
</dbReference>
<dbReference type="PANTHER" id="PTHR11669:SF8">
    <property type="entry name" value="DNA POLYMERASE III SUBUNIT DELTA"/>
    <property type="match status" value="1"/>
</dbReference>
<evidence type="ECO:0000313" key="2">
    <source>
        <dbReference type="EMBL" id="KIO45492.1"/>
    </source>
</evidence>
<dbReference type="EMBL" id="JPIT01000018">
    <property type="protein sequence ID" value="KIO45492.1"/>
    <property type="molecule type" value="Genomic_DNA"/>
</dbReference>
<protein>
    <submittedName>
        <fullName evidence="1">DNA polymerase III subunit delta</fullName>
    </submittedName>
</protein>
<dbReference type="Gene3D" id="3.40.50.300">
    <property type="entry name" value="P-loop containing nucleotide triphosphate hydrolases"/>
    <property type="match status" value="1"/>
</dbReference>
<dbReference type="EMBL" id="JPIU01000039">
    <property type="protein sequence ID" value="KIO44291.1"/>
    <property type="molecule type" value="Genomic_DNA"/>
</dbReference>
<evidence type="ECO:0000313" key="1">
    <source>
        <dbReference type="EMBL" id="KIO44291.1"/>
    </source>
</evidence>
<organism evidence="1 4">
    <name type="scientific">Sanguibacteroides justesenii</name>
    <dbReference type="NCBI Taxonomy" id="1547597"/>
    <lineage>
        <taxon>Bacteria</taxon>
        <taxon>Pseudomonadati</taxon>
        <taxon>Bacteroidota</taxon>
        <taxon>Bacteroidia</taxon>
        <taxon>Bacteroidales</taxon>
        <taxon>Porphyromonadaceae</taxon>
        <taxon>Sanguibacteroides</taxon>
    </lineage>
</organism>
<sequence length="375" mass="43451">MFFKEVIGHEEIKQRLLATLQSGRVSHAQLFTGETGSGSLALALAFTQYLFCTGDKHEEACGVCPACKKMQKLIHPDLHFVFPVVKSTKIKLPVSDEYLNEWRNVLLNNSYIDLENWLSAMGADENAQAMIYTEESGNILRKLALKPFESDYKVMIIWLPEKMKPECSNKLLKILEEPYPRTLFLLVSEHPEEIINTILSRTQRVHIPPLGQEEIAKQLIRQQSLSPDSANEVAHVASGSWLKALKILEETEESVYNQEKFIQMMRLCWERKMLTVNEFVNELAALGRERQKSFLTHCIRMIRENFVRNFELENIVYMTKREKDFSVKFSPYVHEGNVIPLYEEFERAYSDIIRNGNGKIIFTDLCIKVMQNIRP</sequence>
<dbReference type="GO" id="GO:0006261">
    <property type="term" value="P:DNA-templated DNA replication"/>
    <property type="evidence" value="ECO:0007669"/>
    <property type="project" value="TreeGrafter"/>
</dbReference>
<dbReference type="Proteomes" id="UP000031937">
    <property type="component" value="Unassembled WGS sequence"/>
</dbReference>
<reference evidence="2 3" key="2">
    <citation type="submission" date="2014-07" db="EMBL/GenBank/DDBJ databases">
        <title>Porphyromonadaceae bacterium OUH 334697 = ATCC BAA-2682 = DSM 28341 draft genome.</title>
        <authorList>
            <person name="Sydenham T.V."/>
            <person name="Hasman H."/>
            <person name="Justesen U.S."/>
        </authorList>
    </citation>
    <scope>NUCLEOTIDE SEQUENCE [LARGE SCALE GENOMIC DNA]</scope>
    <source>
        <strain evidence="2 3">OUH 334697</strain>
    </source>
</reference>
<dbReference type="Proteomes" id="UP000031980">
    <property type="component" value="Unassembled WGS sequence"/>
</dbReference>
<dbReference type="InterPro" id="IPR050238">
    <property type="entry name" value="DNA_Rep/Repair_Clamp_Loader"/>
</dbReference>
<dbReference type="AlphaFoldDB" id="A0A0C3RDG9"/>